<accession>H6L3E4</accession>
<dbReference type="EMBL" id="CP002831">
    <property type="protein sequence ID" value="AFC23791.1"/>
    <property type="molecule type" value="Genomic_DNA"/>
</dbReference>
<dbReference type="HOGENOM" id="CLU_2439059_0_0_10"/>
<organism evidence="1 2">
    <name type="scientific">Saprospira grandis (strain Lewin)</name>
    <dbReference type="NCBI Taxonomy" id="984262"/>
    <lineage>
        <taxon>Bacteria</taxon>
        <taxon>Pseudomonadati</taxon>
        <taxon>Bacteroidota</taxon>
        <taxon>Saprospiria</taxon>
        <taxon>Saprospirales</taxon>
        <taxon>Saprospiraceae</taxon>
        <taxon>Saprospira</taxon>
    </lineage>
</organism>
<protein>
    <submittedName>
        <fullName evidence="1">Uncharacterized protein</fullName>
    </submittedName>
</protein>
<dbReference type="KEGG" id="sgn:SGRA_1056"/>
<dbReference type="STRING" id="984262.SGRA_1056"/>
<name>H6L3E4_SAPGL</name>
<dbReference type="Proteomes" id="UP000007519">
    <property type="component" value="Chromosome"/>
</dbReference>
<dbReference type="AlphaFoldDB" id="H6L3E4"/>
<evidence type="ECO:0000313" key="2">
    <source>
        <dbReference type="Proteomes" id="UP000007519"/>
    </source>
</evidence>
<evidence type="ECO:0000313" key="1">
    <source>
        <dbReference type="EMBL" id="AFC23791.1"/>
    </source>
</evidence>
<sequence length="90" mass="10128">MNIFFDDFLKAKIQNQGQRQKYFPIFLGLPLAALGSGCLAARSSLGPASFFAALQKLWACRLRRPCCPSLSLRPYRACRTEKGQNINFID</sequence>
<gene>
    <name evidence="1" type="ordered locus">SGRA_1056</name>
</gene>
<reference evidence="1 2" key="1">
    <citation type="journal article" date="2012" name="Stand. Genomic Sci.">
        <title>Complete genome sequencing and analysis of Saprospira grandis str. Lewin, a predatory marine bacterium.</title>
        <authorList>
            <person name="Saw J.H."/>
            <person name="Yuryev A."/>
            <person name="Kanbe M."/>
            <person name="Hou S."/>
            <person name="Young A.G."/>
            <person name="Aizawa S."/>
            <person name="Alam M."/>
        </authorList>
    </citation>
    <scope>NUCLEOTIDE SEQUENCE [LARGE SCALE GENOMIC DNA]</scope>
    <source>
        <strain evidence="1 2">Lewin</strain>
    </source>
</reference>
<proteinExistence type="predicted"/>
<keyword evidence="2" id="KW-1185">Reference proteome</keyword>